<protein>
    <submittedName>
        <fullName evidence="1">Uncharacterized protein</fullName>
    </submittedName>
</protein>
<dbReference type="Proteomes" id="UP000231581">
    <property type="component" value="Unassembled WGS sequence"/>
</dbReference>
<sequence length="70" mass="7913">MVTKFKGEKPPWENSKLFSSNLTDCDIKIMNMEEMLIPLQDKLTITPAHSELSRMLQLIKAGGGSVTYKK</sequence>
<evidence type="ECO:0000313" key="1">
    <source>
        <dbReference type="EMBL" id="PIP60571.1"/>
    </source>
</evidence>
<dbReference type="AlphaFoldDB" id="A0A2H0BSF0"/>
<organism evidence="1 2">
    <name type="scientific">Candidatus Uhrbacteria bacterium CG22_combo_CG10-13_8_21_14_all_47_17</name>
    <dbReference type="NCBI Taxonomy" id="1975041"/>
    <lineage>
        <taxon>Bacteria</taxon>
        <taxon>Candidatus Uhriibacteriota</taxon>
    </lineage>
</organism>
<accession>A0A2H0BSF0</accession>
<evidence type="ECO:0000313" key="2">
    <source>
        <dbReference type="Proteomes" id="UP000231581"/>
    </source>
</evidence>
<gene>
    <name evidence="1" type="ORF">COX00_02475</name>
</gene>
<name>A0A2H0BSF0_9BACT</name>
<dbReference type="EMBL" id="PCSZ01000050">
    <property type="protein sequence ID" value="PIP60571.1"/>
    <property type="molecule type" value="Genomic_DNA"/>
</dbReference>
<proteinExistence type="predicted"/>
<comment type="caution">
    <text evidence="1">The sequence shown here is derived from an EMBL/GenBank/DDBJ whole genome shotgun (WGS) entry which is preliminary data.</text>
</comment>
<reference evidence="1 2" key="1">
    <citation type="submission" date="2017-09" db="EMBL/GenBank/DDBJ databases">
        <title>Depth-based differentiation of microbial function through sediment-hosted aquifers and enrichment of novel symbionts in the deep terrestrial subsurface.</title>
        <authorList>
            <person name="Probst A.J."/>
            <person name="Ladd B."/>
            <person name="Jarett J.K."/>
            <person name="Geller-Mcgrath D.E."/>
            <person name="Sieber C.M."/>
            <person name="Emerson J.B."/>
            <person name="Anantharaman K."/>
            <person name="Thomas B.C."/>
            <person name="Malmstrom R."/>
            <person name="Stieglmeier M."/>
            <person name="Klingl A."/>
            <person name="Woyke T."/>
            <person name="Ryan C.M."/>
            <person name="Banfield J.F."/>
        </authorList>
    </citation>
    <scope>NUCLEOTIDE SEQUENCE [LARGE SCALE GENOMIC DNA]</scope>
    <source>
        <strain evidence="1">CG22_combo_CG10-13_8_21_14_all_47_17</strain>
    </source>
</reference>